<sequence>MQPTAVLKAEHAFSATNPVATSNNHVRYSEAEMPPPKEAEGRSTEETLSRMRLDQLNHSEPHPSGVSRSVSPSAPKAATPEAKERRQETRGDEKDNDEAMGISSDEGGDQRNSSDAKTDKKKMKRFRLTHNQTRFLMSEFTRQAHPDAAHRERLSREIPGLTPRQVQVWFQNRRAKLKRLTSNDRERMLKSRALPDDFDTTQVLRTPFENKTLSETPVASPRNYMASSTDSNSLKMLLTDTLPRINDDEYVVSPLSSTSTTGNCFPSAGPDRTPEHFSQHGVLGTRPAATLPELQRNIRGTFPFPRSSSFSEASFNTALHVPGRFSRPGAEPLNHPVLPYARRPLDYGIPRSANGMVVGYDHSRPMEGSVSPTGQQEHPMPYNVDNHSPQLPSYQTALTMPVPKTFGSIDMNSHLQPRHMPALHSIPVSDAPDYRPFSYEHHPYSMQTGIPYSQANASSMSLPASFPQETTHVHQAAVSAEDRISQSPQILDPLRGKFGNPSYDYAGYM</sequence>
<feature type="domain" description="Homeobox" evidence="8">
    <location>
        <begin position="119"/>
        <end position="180"/>
    </location>
</feature>
<reference evidence="9" key="1">
    <citation type="submission" date="2020-06" db="EMBL/GenBank/DDBJ databases">
        <title>Draft genome sequences of strains closely related to Aspergillus parafelis and Aspergillus hiratsukae.</title>
        <authorList>
            <person name="Dos Santos R.A.C."/>
            <person name="Rivero-Menendez O."/>
            <person name="Steenwyk J.L."/>
            <person name="Mead M.E."/>
            <person name="Goldman G.H."/>
            <person name="Alastruey-Izquierdo A."/>
            <person name="Rokas A."/>
        </authorList>
    </citation>
    <scope>NUCLEOTIDE SEQUENCE</scope>
    <source>
        <strain evidence="9">CNM-CM5793</strain>
        <strain evidence="10">CNM-CM6106</strain>
    </source>
</reference>
<dbReference type="SMART" id="SM00389">
    <property type="entry name" value="HOX"/>
    <property type="match status" value="1"/>
</dbReference>
<feature type="compositionally biased region" description="Basic and acidic residues" evidence="7">
    <location>
        <begin position="81"/>
        <end position="93"/>
    </location>
</feature>
<keyword evidence="2 5" id="KW-0238">DNA-binding</keyword>
<feature type="compositionally biased region" description="Polar residues" evidence="7">
    <location>
        <begin position="14"/>
        <end position="26"/>
    </location>
</feature>
<dbReference type="SUPFAM" id="SSF46689">
    <property type="entry name" value="Homeodomain-like"/>
    <property type="match status" value="1"/>
</dbReference>
<evidence type="ECO:0000313" key="9">
    <source>
        <dbReference type="EMBL" id="KAF7116533.1"/>
    </source>
</evidence>
<dbReference type="InterPro" id="IPR009057">
    <property type="entry name" value="Homeodomain-like_sf"/>
</dbReference>
<feature type="compositionally biased region" description="Basic and acidic residues" evidence="7">
    <location>
        <begin position="108"/>
        <end position="118"/>
    </location>
</feature>
<keyword evidence="11" id="KW-1185">Reference proteome</keyword>
<dbReference type="GO" id="GO:0005634">
    <property type="term" value="C:nucleus"/>
    <property type="evidence" value="ECO:0007669"/>
    <property type="project" value="UniProtKB-SubCell"/>
</dbReference>
<evidence type="ECO:0000256" key="2">
    <source>
        <dbReference type="ARBA" id="ARBA00023125"/>
    </source>
</evidence>
<dbReference type="AlphaFoldDB" id="A0A8H6P437"/>
<evidence type="ECO:0000256" key="4">
    <source>
        <dbReference type="ARBA" id="ARBA00023242"/>
    </source>
</evidence>
<dbReference type="EMBL" id="JACBAF010002308">
    <property type="protein sequence ID" value="KAF7156783.1"/>
    <property type="molecule type" value="Genomic_DNA"/>
</dbReference>
<dbReference type="InterPro" id="IPR050453">
    <property type="entry name" value="LIM_Homeobox_TF"/>
</dbReference>
<protein>
    <recommendedName>
        <fullName evidence="8">Homeobox domain-containing protein</fullName>
    </recommendedName>
</protein>
<name>A0A8H6P437_9EURO</name>
<gene>
    <name evidence="9" type="ORF">CNMCM5793_005014</name>
    <name evidence="10" type="ORF">CNMCM6106_001225</name>
</gene>
<organism evidence="9 11">
    <name type="scientific">Aspergillus hiratsukae</name>
    <dbReference type="NCBI Taxonomy" id="1194566"/>
    <lineage>
        <taxon>Eukaryota</taxon>
        <taxon>Fungi</taxon>
        <taxon>Dikarya</taxon>
        <taxon>Ascomycota</taxon>
        <taxon>Pezizomycotina</taxon>
        <taxon>Eurotiomycetes</taxon>
        <taxon>Eurotiomycetidae</taxon>
        <taxon>Eurotiales</taxon>
        <taxon>Aspergillaceae</taxon>
        <taxon>Aspergillus</taxon>
        <taxon>Aspergillus subgen. Fumigati</taxon>
    </lineage>
</organism>
<dbReference type="PROSITE" id="PS50071">
    <property type="entry name" value="HOMEOBOX_2"/>
    <property type="match status" value="1"/>
</dbReference>
<dbReference type="Proteomes" id="UP000662466">
    <property type="component" value="Unassembled WGS sequence"/>
</dbReference>
<dbReference type="Pfam" id="PF00046">
    <property type="entry name" value="Homeodomain"/>
    <property type="match status" value="1"/>
</dbReference>
<dbReference type="GO" id="GO:0000981">
    <property type="term" value="F:DNA-binding transcription factor activity, RNA polymerase II-specific"/>
    <property type="evidence" value="ECO:0007669"/>
    <property type="project" value="TreeGrafter"/>
</dbReference>
<dbReference type="PANTHER" id="PTHR24208">
    <property type="entry name" value="LIM/HOMEOBOX PROTEIN LHX"/>
    <property type="match status" value="1"/>
</dbReference>
<comment type="subcellular location">
    <subcellularLocation>
        <location evidence="1 5 6">Nucleus</location>
    </subcellularLocation>
</comment>
<evidence type="ECO:0000256" key="5">
    <source>
        <dbReference type="PROSITE-ProRule" id="PRU00108"/>
    </source>
</evidence>
<feature type="region of interest" description="Disordered" evidence="7">
    <location>
        <begin position="1"/>
        <end position="125"/>
    </location>
</feature>
<dbReference type="EMBL" id="JACBAD010002101">
    <property type="protein sequence ID" value="KAF7116533.1"/>
    <property type="molecule type" value="Genomic_DNA"/>
</dbReference>
<dbReference type="PANTHER" id="PTHR24208:SF166">
    <property type="entry name" value="LIM HOMEOBOX TRANSCRIPTION FACTOR 1 ALPHA, ISOFORM B"/>
    <property type="match status" value="1"/>
</dbReference>
<keyword evidence="3 5" id="KW-0371">Homeobox</keyword>
<evidence type="ECO:0000256" key="7">
    <source>
        <dbReference type="SAM" id="MobiDB-lite"/>
    </source>
</evidence>
<dbReference type="GO" id="GO:0000977">
    <property type="term" value="F:RNA polymerase II transcription regulatory region sequence-specific DNA binding"/>
    <property type="evidence" value="ECO:0007669"/>
    <property type="project" value="TreeGrafter"/>
</dbReference>
<dbReference type="Proteomes" id="UP000630445">
    <property type="component" value="Unassembled WGS sequence"/>
</dbReference>
<comment type="caution">
    <text evidence="9">The sequence shown here is derived from an EMBL/GenBank/DDBJ whole genome shotgun (WGS) entry which is preliminary data.</text>
</comment>
<dbReference type="InterPro" id="IPR001356">
    <property type="entry name" value="HD"/>
</dbReference>
<accession>A0A8H6P437</accession>
<evidence type="ECO:0000256" key="1">
    <source>
        <dbReference type="ARBA" id="ARBA00004123"/>
    </source>
</evidence>
<evidence type="ECO:0000256" key="3">
    <source>
        <dbReference type="ARBA" id="ARBA00023155"/>
    </source>
</evidence>
<keyword evidence="4 5" id="KW-0539">Nucleus</keyword>
<proteinExistence type="predicted"/>
<evidence type="ECO:0000259" key="8">
    <source>
        <dbReference type="PROSITE" id="PS50071"/>
    </source>
</evidence>
<feature type="DNA-binding region" description="Homeobox" evidence="5">
    <location>
        <begin position="121"/>
        <end position="181"/>
    </location>
</feature>
<feature type="compositionally biased region" description="Basic and acidic residues" evidence="7">
    <location>
        <begin position="27"/>
        <end position="61"/>
    </location>
</feature>
<dbReference type="CDD" id="cd00086">
    <property type="entry name" value="homeodomain"/>
    <property type="match status" value="1"/>
</dbReference>
<evidence type="ECO:0000256" key="6">
    <source>
        <dbReference type="RuleBase" id="RU000682"/>
    </source>
</evidence>
<dbReference type="OrthoDB" id="6159439at2759"/>
<evidence type="ECO:0000313" key="11">
    <source>
        <dbReference type="Proteomes" id="UP000630445"/>
    </source>
</evidence>
<dbReference type="Gene3D" id="1.10.10.60">
    <property type="entry name" value="Homeodomain-like"/>
    <property type="match status" value="1"/>
</dbReference>
<evidence type="ECO:0000313" key="10">
    <source>
        <dbReference type="EMBL" id="KAF7156783.1"/>
    </source>
</evidence>